<evidence type="ECO:0000256" key="4">
    <source>
        <dbReference type="ARBA" id="ARBA00022679"/>
    </source>
</evidence>
<dbReference type="AlphaFoldDB" id="A0A239GM93"/>
<dbReference type="InterPro" id="IPR052162">
    <property type="entry name" value="Sensor_kinase/Photoreceptor"/>
</dbReference>
<dbReference type="CDD" id="cd00130">
    <property type="entry name" value="PAS"/>
    <property type="match status" value="1"/>
</dbReference>
<dbReference type="SMART" id="SM00086">
    <property type="entry name" value="PAC"/>
    <property type="match status" value="1"/>
</dbReference>
<evidence type="ECO:0000256" key="3">
    <source>
        <dbReference type="ARBA" id="ARBA00022553"/>
    </source>
</evidence>
<dbReference type="Gene3D" id="3.30.450.20">
    <property type="entry name" value="PAS domain"/>
    <property type="match status" value="1"/>
</dbReference>
<dbReference type="GO" id="GO:0004673">
    <property type="term" value="F:protein histidine kinase activity"/>
    <property type="evidence" value="ECO:0007669"/>
    <property type="project" value="UniProtKB-EC"/>
</dbReference>
<keyword evidence="3" id="KW-0597">Phosphoprotein</keyword>
<dbReference type="InterPro" id="IPR035965">
    <property type="entry name" value="PAS-like_dom_sf"/>
</dbReference>
<keyword evidence="10" id="KW-1185">Reference proteome</keyword>
<evidence type="ECO:0000256" key="5">
    <source>
        <dbReference type="ARBA" id="ARBA00022777"/>
    </source>
</evidence>
<organism evidence="9 10">
    <name type="scientific">Belliella buryatensis</name>
    <dbReference type="NCBI Taxonomy" id="1500549"/>
    <lineage>
        <taxon>Bacteria</taxon>
        <taxon>Pseudomonadati</taxon>
        <taxon>Bacteroidota</taxon>
        <taxon>Cytophagia</taxon>
        <taxon>Cytophagales</taxon>
        <taxon>Cyclobacteriaceae</taxon>
        <taxon>Belliella</taxon>
    </lineage>
</organism>
<dbReference type="InterPro" id="IPR000700">
    <property type="entry name" value="PAS-assoc_C"/>
</dbReference>
<reference evidence="10" key="1">
    <citation type="submission" date="2017-06" db="EMBL/GenBank/DDBJ databases">
        <authorList>
            <person name="Varghese N."/>
            <person name="Submissions S."/>
        </authorList>
    </citation>
    <scope>NUCLEOTIDE SEQUENCE [LARGE SCALE GENOMIC DNA]</scope>
    <source>
        <strain evidence="10">5C</strain>
    </source>
</reference>
<dbReference type="PROSITE" id="PS50112">
    <property type="entry name" value="PAS"/>
    <property type="match status" value="1"/>
</dbReference>
<proteinExistence type="predicted"/>
<keyword evidence="6" id="KW-1133">Transmembrane helix</keyword>
<dbReference type="SMART" id="SM00091">
    <property type="entry name" value="PAS"/>
    <property type="match status" value="1"/>
</dbReference>
<evidence type="ECO:0000259" key="8">
    <source>
        <dbReference type="PROSITE" id="PS50113"/>
    </source>
</evidence>
<dbReference type="InterPro" id="IPR000014">
    <property type="entry name" value="PAS"/>
</dbReference>
<protein>
    <recommendedName>
        <fullName evidence="2">histidine kinase</fullName>
        <ecNumber evidence="2">2.7.13.3</ecNumber>
    </recommendedName>
</protein>
<keyword evidence="5" id="KW-0418">Kinase</keyword>
<dbReference type="PROSITE" id="PS50113">
    <property type="entry name" value="PAC"/>
    <property type="match status" value="1"/>
</dbReference>
<comment type="catalytic activity">
    <reaction evidence="1">
        <text>ATP + protein L-histidine = ADP + protein N-phospho-L-histidine.</text>
        <dbReference type="EC" id="2.7.13.3"/>
    </reaction>
</comment>
<name>A0A239GM93_9BACT</name>
<dbReference type="PANTHER" id="PTHR43304">
    <property type="entry name" value="PHYTOCHROME-LIKE PROTEIN CPH1"/>
    <property type="match status" value="1"/>
</dbReference>
<keyword evidence="4" id="KW-0808">Transferase</keyword>
<feature type="domain" description="PAC" evidence="8">
    <location>
        <begin position="139"/>
        <end position="191"/>
    </location>
</feature>
<feature type="transmembrane region" description="Helical" evidence="6">
    <location>
        <begin position="32"/>
        <end position="52"/>
    </location>
</feature>
<accession>A0A239GM93</accession>
<dbReference type="EMBL" id="FZOK01000017">
    <property type="protein sequence ID" value="SNS70309.1"/>
    <property type="molecule type" value="Genomic_DNA"/>
</dbReference>
<evidence type="ECO:0000256" key="2">
    <source>
        <dbReference type="ARBA" id="ARBA00012438"/>
    </source>
</evidence>
<dbReference type="PANTHER" id="PTHR43304:SF1">
    <property type="entry name" value="PAC DOMAIN-CONTAINING PROTEIN"/>
    <property type="match status" value="1"/>
</dbReference>
<dbReference type="InterPro" id="IPR001610">
    <property type="entry name" value="PAC"/>
</dbReference>
<dbReference type="OrthoDB" id="9766459at2"/>
<keyword evidence="6" id="KW-0472">Membrane</keyword>
<evidence type="ECO:0000313" key="10">
    <source>
        <dbReference type="Proteomes" id="UP000198480"/>
    </source>
</evidence>
<dbReference type="Pfam" id="PF13426">
    <property type="entry name" value="PAS_9"/>
    <property type="match status" value="1"/>
</dbReference>
<dbReference type="NCBIfam" id="TIGR00229">
    <property type="entry name" value="sensory_box"/>
    <property type="match status" value="1"/>
</dbReference>
<evidence type="ECO:0000259" key="7">
    <source>
        <dbReference type="PROSITE" id="PS50112"/>
    </source>
</evidence>
<dbReference type="SUPFAM" id="SSF55785">
    <property type="entry name" value="PYP-like sensor domain (PAS domain)"/>
    <property type="match status" value="1"/>
</dbReference>
<feature type="transmembrane region" description="Helical" evidence="6">
    <location>
        <begin position="7"/>
        <end position="26"/>
    </location>
</feature>
<dbReference type="Proteomes" id="UP000198480">
    <property type="component" value="Unassembled WGS sequence"/>
</dbReference>
<gene>
    <name evidence="9" type="ORF">SAMN06295967_11741</name>
</gene>
<feature type="domain" description="PAS" evidence="7">
    <location>
        <begin position="65"/>
        <end position="135"/>
    </location>
</feature>
<evidence type="ECO:0000256" key="6">
    <source>
        <dbReference type="SAM" id="Phobius"/>
    </source>
</evidence>
<evidence type="ECO:0000313" key="9">
    <source>
        <dbReference type="EMBL" id="SNS70309.1"/>
    </source>
</evidence>
<keyword evidence="6" id="KW-0812">Transmembrane</keyword>
<evidence type="ECO:0000256" key="1">
    <source>
        <dbReference type="ARBA" id="ARBA00000085"/>
    </source>
</evidence>
<dbReference type="EC" id="2.7.13.3" evidence="2"/>
<sequence>MVFKFRSFIISFSFLIICIIAIVFLFKTPGMLRDIFALIFIISLVSLFYFNLTTLKQKIQKSQTNLDEFNTAFEFAAIGMALVNEKGRFTKVNKSFCKLLGYTPEELTSLTFQEITHPNDLNADLEYVNKLNRGNIESYQIEKRYFNKNGETIWINLSGSKVLNPDGSFKHYIAQIQNITEKKLALDELEKQKTRIENILKGTNVGT</sequence>